<organism evidence="11 12">
    <name type="scientific">Phlebiopsis gigantea (strain 11061_1 CR5-6)</name>
    <name type="common">White-rot fungus</name>
    <name type="synonym">Peniophora gigantea</name>
    <dbReference type="NCBI Taxonomy" id="745531"/>
    <lineage>
        <taxon>Eukaryota</taxon>
        <taxon>Fungi</taxon>
        <taxon>Dikarya</taxon>
        <taxon>Basidiomycota</taxon>
        <taxon>Agaricomycotina</taxon>
        <taxon>Agaricomycetes</taxon>
        <taxon>Polyporales</taxon>
        <taxon>Phanerochaetaceae</taxon>
        <taxon>Phlebiopsis</taxon>
    </lineage>
</organism>
<evidence type="ECO:0000256" key="6">
    <source>
        <dbReference type="ARBA" id="ARBA00022727"/>
    </source>
</evidence>
<keyword evidence="8" id="KW-0418">Kinase</keyword>
<dbReference type="Gene3D" id="3.40.50.300">
    <property type="entry name" value="P-loop containing nucleotide triphosphate hydrolases"/>
    <property type="match status" value="1"/>
</dbReference>
<evidence type="ECO:0000256" key="8">
    <source>
        <dbReference type="ARBA" id="ARBA00022777"/>
    </source>
</evidence>
<dbReference type="PANTHER" id="PTHR10344">
    <property type="entry name" value="THYMIDYLATE KINASE"/>
    <property type="match status" value="1"/>
</dbReference>
<dbReference type="GO" id="GO:0006227">
    <property type="term" value="P:dUDP biosynthetic process"/>
    <property type="evidence" value="ECO:0007669"/>
    <property type="project" value="TreeGrafter"/>
</dbReference>
<protein>
    <recommendedName>
        <fullName evidence="4">Thymidylate kinase</fullName>
        <ecNumber evidence="3">2.7.4.9</ecNumber>
    </recommendedName>
</protein>
<dbReference type="Pfam" id="PF02223">
    <property type="entry name" value="Thymidylate_kin"/>
    <property type="match status" value="1"/>
</dbReference>
<dbReference type="FunFam" id="3.40.50.300:FF:000679">
    <property type="entry name" value="Thymidylate kinase"/>
    <property type="match status" value="1"/>
</dbReference>
<keyword evidence="7" id="KW-0547">Nucleotide-binding</keyword>
<dbReference type="GO" id="GO:0005524">
    <property type="term" value="F:ATP binding"/>
    <property type="evidence" value="ECO:0007669"/>
    <property type="project" value="UniProtKB-KW"/>
</dbReference>
<dbReference type="Proteomes" id="UP000053257">
    <property type="component" value="Unassembled WGS sequence"/>
</dbReference>
<keyword evidence="6" id="KW-0545">Nucleotide biosynthesis</keyword>
<keyword evidence="5" id="KW-0808">Transferase</keyword>
<evidence type="ECO:0000313" key="11">
    <source>
        <dbReference type="EMBL" id="KIP03432.1"/>
    </source>
</evidence>
<dbReference type="PROSITE" id="PS01331">
    <property type="entry name" value="THYMIDYLATE_KINASE"/>
    <property type="match status" value="1"/>
</dbReference>
<dbReference type="InterPro" id="IPR039430">
    <property type="entry name" value="Thymidylate_kin-like_dom"/>
</dbReference>
<evidence type="ECO:0000313" key="12">
    <source>
        <dbReference type="Proteomes" id="UP000053257"/>
    </source>
</evidence>
<dbReference type="EC" id="2.7.4.9" evidence="3"/>
<dbReference type="GO" id="GO:0006235">
    <property type="term" value="P:dTTP biosynthetic process"/>
    <property type="evidence" value="ECO:0007669"/>
    <property type="project" value="TreeGrafter"/>
</dbReference>
<keyword evidence="9" id="KW-0067">ATP-binding</keyword>
<dbReference type="OrthoDB" id="425602at2759"/>
<evidence type="ECO:0000256" key="9">
    <source>
        <dbReference type="ARBA" id="ARBA00022840"/>
    </source>
</evidence>
<keyword evidence="12" id="KW-1185">Reference proteome</keyword>
<dbReference type="AlphaFoldDB" id="A0A0C3S1X5"/>
<dbReference type="GO" id="GO:0006233">
    <property type="term" value="P:dTDP biosynthetic process"/>
    <property type="evidence" value="ECO:0007669"/>
    <property type="project" value="InterPro"/>
</dbReference>
<evidence type="ECO:0000256" key="2">
    <source>
        <dbReference type="ARBA" id="ARBA00009776"/>
    </source>
</evidence>
<sequence>MPRRGAFIVIEGLDRSGKSTQAATLLRRLQDAQISAKLIKFPDRTTPIGKMIDSYLRSENELDDHTVHLLFSANRWEFASSIEKSLQSGETIICDRYAFSGLAFSASKIRPGSQSYPLLDYEWCRVPDIGLPAPDITLFLDVSADVARKRGGYGEERYEKEDVQRRVRDVFVRISEHVQGGGGRWEVIDADETQEEVQEVVWKTVQELVAGVDAPLEKLWDDKREVTNVETLYM</sequence>
<reference evidence="11 12" key="1">
    <citation type="journal article" date="2014" name="PLoS Genet.">
        <title>Analysis of the Phlebiopsis gigantea genome, transcriptome and secretome provides insight into its pioneer colonization strategies of wood.</title>
        <authorList>
            <person name="Hori C."/>
            <person name="Ishida T."/>
            <person name="Igarashi K."/>
            <person name="Samejima M."/>
            <person name="Suzuki H."/>
            <person name="Master E."/>
            <person name="Ferreira P."/>
            <person name="Ruiz-Duenas F.J."/>
            <person name="Held B."/>
            <person name="Canessa P."/>
            <person name="Larrondo L.F."/>
            <person name="Schmoll M."/>
            <person name="Druzhinina I.S."/>
            <person name="Kubicek C.P."/>
            <person name="Gaskell J.A."/>
            <person name="Kersten P."/>
            <person name="St John F."/>
            <person name="Glasner J."/>
            <person name="Sabat G."/>
            <person name="Splinter BonDurant S."/>
            <person name="Syed K."/>
            <person name="Yadav J."/>
            <person name="Mgbeahuruike A.C."/>
            <person name="Kovalchuk A."/>
            <person name="Asiegbu F.O."/>
            <person name="Lackner G."/>
            <person name="Hoffmeister D."/>
            <person name="Rencoret J."/>
            <person name="Gutierrez A."/>
            <person name="Sun H."/>
            <person name="Lindquist E."/>
            <person name="Barry K."/>
            <person name="Riley R."/>
            <person name="Grigoriev I.V."/>
            <person name="Henrissat B."/>
            <person name="Kues U."/>
            <person name="Berka R.M."/>
            <person name="Martinez A.T."/>
            <person name="Covert S.F."/>
            <person name="Blanchette R.A."/>
            <person name="Cullen D."/>
        </authorList>
    </citation>
    <scope>NUCLEOTIDE SEQUENCE [LARGE SCALE GENOMIC DNA]</scope>
    <source>
        <strain evidence="11 12">11061_1 CR5-6</strain>
    </source>
</reference>
<evidence type="ECO:0000256" key="1">
    <source>
        <dbReference type="ARBA" id="ARBA00004992"/>
    </source>
</evidence>
<comment type="similarity">
    <text evidence="2">Belongs to the thymidylate kinase family.</text>
</comment>
<evidence type="ECO:0000256" key="4">
    <source>
        <dbReference type="ARBA" id="ARBA00017144"/>
    </source>
</evidence>
<dbReference type="SUPFAM" id="SSF52540">
    <property type="entry name" value="P-loop containing nucleoside triphosphate hydrolases"/>
    <property type="match status" value="1"/>
</dbReference>
<dbReference type="InterPro" id="IPR027417">
    <property type="entry name" value="P-loop_NTPase"/>
</dbReference>
<dbReference type="PANTHER" id="PTHR10344:SF1">
    <property type="entry name" value="THYMIDYLATE KINASE"/>
    <property type="match status" value="1"/>
</dbReference>
<dbReference type="InterPro" id="IPR018094">
    <property type="entry name" value="Thymidylate_kinase"/>
</dbReference>
<dbReference type="CDD" id="cd01672">
    <property type="entry name" value="TMPK"/>
    <property type="match status" value="1"/>
</dbReference>
<dbReference type="STRING" id="745531.A0A0C3S1X5"/>
<evidence type="ECO:0000259" key="10">
    <source>
        <dbReference type="Pfam" id="PF02223"/>
    </source>
</evidence>
<dbReference type="GO" id="GO:0005829">
    <property type="term" value="C:cytosol"/>
    <property type="evidence" value="ECO:0007669"/>
    <property type="project" value="TreeGrafter"/>
</dbReference>
<dbReference type="InterPro" id="IPR018095">
    <property type="entry name" value="Thymidylate_kin_CS"/>
</dbReference>
<gene>
    <name evidence="11" type="ORF">PHLGIDRAFT_37434</name>
</gene>
<dbReference type="HAMAP" id="MF_00165">
    <property type="entry name" value="Thymidylate_kinase"/>
    <property type="match status" value="1"/>
</dbReference>
<dbReference type="GO" id="GO:0004798">
    <property type="term" value="F:dTMP kinase activity"/>
    <property type="evidence" value="ECO:0007669"/>
    <property type="project" value="UniProtKB-EC"/>
</dbReference>
<dbReference type="EMBL" id="KN840616">
    <property type="protein sequence ID" value="KIP03432.1"/>
    <property type="molecule type" value="Genomic_DNA"/>
</dbReference>
<dbReference type="HOGENOM" id="CLU_049131_3_1_1"/>
<comment type="pathway">
    <text evidence="1">Pyrimidine metabolism; dTTP biosynthesis.</text>
</comment>
<evidence type="ECO:0000256" key="5">
    <source>
        <dbReference type="ARBA" id="ARBA00022679"/>
    </source>
</evidence>
<accession>A0A0C3S1X5</accession>
<dbReference type="GO" id="GO:0005634">
    <property type="term" value="C:nucleus"/>
    <property type="evidence" value="ECO:0007669"/>
    <property type="project" value="TreeGrafter"/>
</dbReference>
<dbReference type="GO" id="GO:0004550">
    <property type="term" value="F:nucleoside diphosphate kinase activity"/>
    <property type="evidence" value="ECO:0007669"/>
    <property type="project" value="TreeGrafter"/>
</dbReference>
<dbReference type="NCBIfam" id="TIGR00041">
    <property type="entry name" value="DTMP_kinase"/>
    <property type="match status" value="1"/>
</dbReference>
<evidence type="ECO:0000256" key="7">
    <source>
        <dbReference type="ARBA" id="ARBA00022741"/>
    </source>
</evidence>
<evidence type="ECO:0000256" key="3">
    <source>
        <dbReference type="ARBA" id="ARBA00012980"/>
    </source>
</evidence>
<name>A0A0C3S1X5_PHLG1</name>
<proteinExistence type="inferred from homology"/>
<feature type="domain" description="Thymidylate kinase-like" evidence="10">
    <location>
        <begin position="10"/>
        <end position="199"/>
    </location>
</feature>